<comment type="caution">
    <text evidence="1">The sequence shown here is derived from an EMBL/GenBank/DDBJ whole genome shotgun (WGS) entry which is preliminary data.</text>
</comment>
<evidence type="ECO:0000313" key="2">
    <source>
        <dbReference type="Proteomes" id="UP001642409"/>
    </source>
</evidence>
<evidence type="ECO:0000313" key="1">
    <source>
        <dbReference type="EMBL" id="CAL5997521.1"/>
    </source>
</evidence>
<name>A0ABP1HQM8_9EUKA</name>
<reference evidence="1 2" key="1">
    <citation type="submission" date="2024-07" db="EMBL/GenBank/DDBJ databases">
        <authorList>
            <person name="Akdeniz Z."/>
        </authorList>
    </citation>
    <scope>NUCLEOTIDE SEQUENCE [LARGE SCALE GENOMIC DNA]</scope>
</reference>
<dbReference type="EMBL" id="CAXDID020000036">
    <property type="protein sequence ID" value="CAL5997521.1"/>
    <property type="molecule type" value="Genomic_DNA"/>
</dbReference>
<sequence length="81" mass="9540">MSVELQEFENALKQDFLLKYTQKVTQLAFKLFTKDQPLKQKLTQTQTKQIEQFSNKFAQVYDLTCQSVFTPNQILMNMNGK</sequence>
<organism evidence="1 2">
    <name type="scientific">Hexamita inflata</name>
    <dbReference type="NCBI Taxonomy" id="28002"/>
    <lineage>
        <taxon>Eukaryota</taxon>
        <taxon>Metamonada</taxon>
        <taxon>Diplomonadida</taxon>
        <taxon>Hexamitidae</taxon>
        <taxon>Hexamitinae</taxon>
        <taxon>Hexamita</taxon>
    </lineage>
</organism>
<gene>
    <name evidence="1" type="ORF">HINF_LOCUS15289</name>
</gene>
<dbReference type="Proteomes" id="UP001642409">
    <property type="component" value="Unassembled WGS sequence"/>
</dbReference>
<protein>
    <submittedName>
        <fullName evidence="1">Uncharacterized protein</fullName>
    </submittedName>
</protein>
<proteinExistence type="predicted"/>
<keyword evidence="2" id="KW-1185">Reference proteome</keyword>
<accession>A0ABP1HQM8</accession>